<dbReference type="InterPro" id="IPR033749">
    <property type="entry name" value="Polyprenyl_synt_CS"/>
</dbReference>
<dbReference type="Pfam" id="PF00348">
    <property type="entry name" value="polyprenyl_synt"/>
    <property type="match status" value="1"/>
</dbReference>
<feature type="non-terminal residue" evidence="6">
    <location>
        <position position="1"/>
    </location>
</feature>
<keyword evidence="4" id="KW-0479">Metal-binding</keyword>
<dbReference type="Gene3D" id="1.10.600.10">
    <property type="entry name" value="Farnesyl Diphosphate Synthase"/>
    <property type="match status" value="1"/>
</dbReference>
<dbReference type="GO" id="GO:0008299">
    <property type="term" value="P:isoprenoid biosynthetic process"/>
    <property type="evidence" value="ECO:0007669"/>
    <property type="project" value="InterPro"/>
</dbReference>
<evidence type="ECO:0000256" key="3">
    <source>
        <dbReference type="ARBA" id="ARBA00022679"/>
    </source>
</evidence>
<dbReference type="GO" id="GO:0046872">
    <property type="term" value="F:metal ion binding"/>
    <property type="evidence" value="ECO:0007669"/>
    <property type="project" value="UniProtKB-KW"/>
</dbReference>
<reference evidence="6" key="1">
    <citation type="journal article" date="2014" name="Front. Microbiol.">
        <title>High frequency of phylogenetically diverse reductive dehalogenase-homologous genes in deep subseafloor sedimentary metagenomes.</title>
        <authorList>
            <person name="Kawai M."/>
            <person name="Futagami T."/>
            <person name="Toyoda A."/>
            <person name="Takaki Y."/>
            <person name="Nishi S."/>
            <person name="Hori S."/>
            <person name="Arai W."/>
            <person name="Tsubouchi T."/>
            <person name="Morono Y."/>
            <person name="Uchiyama I."/>
            <person name="Ito T."/>
            <person name="Fujiyama A."/>
            <person name="Inagaki F."/>
            <person name="Takami H."/>
        </authorList>
    </citation>
    <scope>NUCLEOTIDE SEQUENCE</scope>
    <source>
        <strain evidence="6">Expedition CK06-06</strain>
    </source>
</reference>
<evidence type="ECO:0008006" key="7">
    <source>
        <dbReference type="Google" id="ProtNLM"/>
    </source>
</evidence>
<dbReference type="SUPFAM" id="SSF48576">
    <property type="entry name" value="Terpenoid synthases"/>
    <property type="match status" value="1"/>
</dbReference>
<dbReference type="InterPro" id="IPR000092">
    <property type="entry name" value="Polyprenyl_synt"/>
</dbReference>
<evidence type="ECO:0000256" key="1">
    <source>
        <dbReference type="ARBA" id="ARBA00001946"/>
    </source>
</evidence>
<evidence type="ECO:0000256" key="4">
    <source>
        <dbReference type="ARBA" id="ARBA00022723"/>
    </source>
</evidence>
<dbReference type="AlphaFoldDB" id="X1FB93"/>
<evidence type="ECO:0000256" key="2">
    <source>
        <dbReference type="ARBA" id="ARBA00006706"/>
    </source>
</evidence>
<dbReference type="InterPro" id="IPR008949">
    <property type="entry name" value="Isoprenoid_synthase_dom_sf"/>
</dbReference>
<dbReference type="PANTHER" id="PTHR12001:SF85">
    <property type="entry name" value="SHORT CHAIN ISOPRENYL DIPHOSPHATE SYNTHASE"/>
    <property type="match status" value="1"/>
</dbReference>
<keyword evidence="5" id="KW-0460">Magnesium</keyword>
<gene>
    <name evidence="6" type="ORF">S03H2_19005</name>
</gene>
<organism evidence="6">
    <name type="scientific">marine sediment metagenome</name>
    <dbReference type="NCBI Taxonomy" id="412755"/>
    <lineage>
        <taxon>unclassified sequences</taxon>
        <taxon>metagenomes</taxon>
        <taxon>ecological metagenomes</taxon>
    </lineage>
</organism>
<evidence type="ECO:0000313" key="6">
    <source>
        <dbReference type="EMBL" id="GAH42911.1"/>
    </source>
</evidence>
<dbReference type="PANTHER" id="PTHR12001">
    <property type="entry name" value="GERANYLGERANYL PYROPHOSPHATE SYNTHASE"/>
    <property type="match status" value="1"/>
</dbReference>
<keyword evidence="3" id="KW-0808">Transferase</keyword>
<proteinExistence type="inferred from homology"/>
<evidence type="ECO:0000256" key="5">
    <source>
        <dbReference type="ARBA" id="ARBA00022842"/>
    </source>
</evidence>
<dbReference type="GO" id="GO:0004659">
    <property type="term" value="F:prenyltransferase activity"/>
    <property type="evidence" value="ECO:0007669"/>
    <property type="project" value="InterPro"/>
</dbReference>
<protein>
    <recommendedName>
        <fullName evidence="7">Polyprenyl synthetase family protein</fullName>
    </recommendedName>
</protein>
<comment type="similarity">
    <text evidence="2">Belongs to the FPP/GGPP synthase family.</text>
</comment>
<sequence>RGEPALHIKYGVPIAVNAGDGLYALCYGALRENERLLGVERAWRIFEELAELSVVLVEGQAMDLEFKDRREMSESEVIETLRKKTAKLFAVSAKCGAIAGSASNEVAEELGSAWEDIGIAFQIRDDILNVIGEEGKYGKSIGGDIAEGKPTLLLINCLEQCELDEKENIYKCLHNYDKQKIEEVVNLFRKYGSIDYSEEIAMRYLREGTDKIREIEGKEELKERMVALAEYFVEREK</sequence>
<accession>X1FB93</accession>
<comment type="cofactor">
    <cofactor evidence="1">
        <name>Mg(2+)</name>
        <dbReference type="ChEBI" id="CHEBI:18420"/>
    </cofactor>
</comment>
<dbReference type="PROSITE" id="PS00444">
    <property type="entry name" value="POLYPRENYL_SYNTHASE_2"/>
    <property type="match status" value="1"/>
</dbReference>
<comment type="caution">
    <text evidence="6">The sequence shown here is derived from an EMBL/GenBank/DDBJ whole genome shotgun (WGS) entry which is preliminary data.</text>
</comment>
<name>X1FB93_9ZZZZ</name>
<dbReference type="EMBL" id="BARU01009896">
    <property type="protein sequence ID" value="GAH42911.1"/>
    <property type="molecule type" value="Genomic_DNA"/>
</dbReference>